<dbReference type="EMBL" id="KN831978">
    <property type="protein sequence ID" value="KIO02991.1"/>
    <property type="molecule type" value="Genomic_DNA"/>
</dbReference>
<organism evidence="1 2">
    <name type="scientific">Pisolithus tinctorius Marx 270</name>
    <dbReference type="NCBI Taxonomy" id="870435"/>
    <lineage>
        <taxon>Eukaryota</taxon>
        <taxon>Fungi</taxon>
        <taxon>Dikarya</taxon>
        <taxon>Basidiomycota</taxon>
        <taxon>Agaricomycotina</taxon>
        <taxon>Agaricomycetes</taxon>
        <taxon>Agaricomycetidae</taxon>
        <taxon>Boletales</taxon>
        <taxon>Sclerodermatineae</taxon>
        <taxon>Pisolithaceae</taxon>
        <taxon>Pisolithus</taxon>
    </lineage>
</organism>
<reference evidence="1 2" key="1">
    <citation type="submission" date="2014-04" db="EMBL/GenBank/DDBJ databases">
        <authorList>
            <consortium name="DOE Joint Genome Institute"/>
            <person name="Kuo A."/>
            <person name="Kohler A."/>
            <person name="Costa M.D."/>
            <person name="Nagy L.G."/>
            <person name="Floudas D."/>
            <person name="Copeland A."/>
            <person name="Barry K.W."/>
            <person name="Cichocki N."/>
            <person name="Veneault-Fourrey C."/>
            <person name="LaButti K."/>
            <person name="Lindquist E.A."/>
            <person name="Lipzen A."/>
            <person name="Lundell T."/>
            <person name="Morin E."/>
            <person name="Murat C."/>
            <person name="Sun H."/>
            <person name="Tunlid A."/>
            <person name="Henrissat B."/>
            <person name="Grigoriev I.V."/>
            <person name="Hibbett D.S."/>
            <person name="Martin F."/>
            <person name="Nordberg H.P."/>
            <person name="Cantor M.N."/>
            <person name="Hua S.X."/>
        </authorList>
    </citation>
    <scope>NUCLEOTIDE SEQUENCE [LARGE SCALE GENOMIC DNA]</scope>
    <source>
        <strain evidence="1 2">Marx 270</strain>
    </source>
</reference>
<protein>
    <submittedName>
        <fullName evidence="1">Uncharacterized protein</fullName>
    </submittedName>
</protein>
<name>A0A0C3P635_PISTI</name>
<reference evidence="2" key="2">
    <citation type="submission" date="2015-01" db="EMBL/GenBank/DDBJ databases">
        <title>Evolutionary Origins and Diversification of the Mycorrhizal Mutualists.</title>
        <authorList>
            <consortium name="DOE Joint Genome Institute"/>
            <consortium name="Mycorrhizal Genomics Consortium"/>
            <person name="Kohler A."/>
            <person name="Kuo A."/>
            <person name="Nagy L.G."/>
            <person name="Floudas D."/>
            <person name="Copeland A."/>
            <person name="Barry K.W."/>
            <person name="Cichocki N."/>
            <person name="Veneault-Fourrey C."/>
            <person name="LaButti K."/>
            <person name="Lindquist E.A."/>
            <person name="Lipzen A."/>
            <person name="Lundell T."/>
            <person name="Morin E."/>
            <person name="Murat C."/>
            <person name="Riley R."/>
            <person name="Ohm R."/>
            <person name="Sun H."/>
            <person name="Tunlid A."/>
            <person name="Henrissat B."/>
            <person name="Grigoriev I.V."/>
            <person name="Hibbett D.S."/>
            <person name="Martin F."/>
        </authorList>
    </citation>
    <scope>NUCLEOTIDE SEQUENCE [LARGE SCALE GENOMIC DNA]</scope>
    <source>
        <strain evidence="2">Marx 270</strain>
    </source>
</reference>
<sequence>SNLSLYHRLHPCRRIVFELWSHDQGWSSSALDRGTYNGSSSWWDASFETPHPEIACIANISWPSLLFHQNEQIRPSISNDKSLQRNLHAVYKTTHHTVEWSYIDEAISAEDQHALEDLGRGRLSGDGSFVRNLKVGDCIVLWASARFPGWQMYAEKAKISVYWAV</sequence>
<dbReference type="InParanoid" id="A0A0C3P635"/>
<evidence type="ECO:0000313" key="2">
    <source>
        <dbReference type="Proteomes" id="UP000054217"/>
    </source>
</evidence>
<accession>A0A0C3P635</accession>
<dbReference type="AlphaFoldDB" id="A0A0C3P635"/>
<proteinExistence type="predicted"/>
<dbReference type="OrthoDB" id="66095at2759"/>
<dbReference type="STRING" id="870435.A0A0C3P635"/>
<dbReference type="HOGENOM" id="CLU_041809_2_0_1"/>
<feature type="non-terminal residue" evidence="1">
    <location>
        <position position="1"/>
    </location>
</feature>
<gene>
    <name evidence="1" type="ORF">M404DRAFT_146507</name>
</gene>
<keyword evidence="2" id="KW-1185">Reference proteome</keyword>
<dbReference type="Proteomes" id="UP000054217">
    <property type="component" value="Unassembled WGS sequence"/>
</dbReference>
<evidence type="ECO:0000313" key="1">
    <source>
        <dbReference type="EMBL" id="KIO02991.1"/>
    </source>
</evidence>